<dbReference type="RefSeq" id="WP_188675640.1">
    <property type="nucleotide sequence ID" value="NZ_BMGP01000002.1"/>
</dbReference>
<keyword evidence="2" id="KW-0503">Monooxygenase</keyword>
<evidence type="ECO:0000313" key="2">
    <source>
        <dbReference type="EMBL" id="GGF21319.1"/>
    </source>
</evidence>
<dbReference type="Pfam" id="PF13738">
    <property type="entry name" value="Pyr_redox_3"/>
    <property type="match status" value="1"/>
</dbReference>
<dbReference type="PANTHER" id="PTHR42877">
    <property type="entry name" value="L-ORNITHINE N(5)-MONOOXYGENASE-RELATED"/>
    <property type="match status" value="1"/>
</dbReference>
<organism evidence="2 3">
    <name type="scientific">Subtercola lobariae</name>
    <dbReference type="NCBI Taxonomy" id="1588641"/>
    <lineage>
        <taxon>Bacteria</taxon>
        <taxon>Bacillati</taxon>
        <taxon>Actinomycetota</taxon>
        <taxon>Actinomycetes</taxon>
        <taxon>Micrococcales</taxon>
        <taxon>Microbacteriaceae</taxon>
        <taxon>Subtercola</taxon>
    </lineage>
</organism>
<evidence type="ECO:0000256" key="1">
    <source>
        <dbReference type="SAM" id="MobiDB-lite"/>
    </source>
</evidence>
<name>A0A917EWC3_9MICO</name>
<protein>
    <submittedName>
        <fullName evidence="2">Baeyer-Villiger monooxygenase</fullName>
    </submittedName>
</protein>
<dbReference type="SUPFAM" id="SSF51905">
    <property type="entry name" value="FAD/NAD(P)-binding domain"/>
    <property type="match status" value="2"/>
</dbReference>
<dbReference type="InterPro" id="IPR051209">
    <property type="entry name" value="FAD-bind_Monooxygenase_sf"/>
</dbReference>
<proteinExistence type="predicted"/>
<keyword evidence="2" id="KW-0560">Oxidoreductase</keyword>
<dbReference type="InterPro" id="IPR036188">
    <property type="entry name" value="FAD/NAD-bd_sf"/>
</dbReference>
<dbReference type="EMBL" id="BMGP01000002">
    <property type="protein sequence ID" value="GGF21319.1"/>
    <property type="molecule type" value="Genomic_DNA"/>
</dbReference>
<dbReference type="Proteomes" id="UP000598775">
    <property type="component" value="Unassembled WGS sequence"/>
</dbReference>
<accession>A0A917EWC3</accession>
<reference evidence="2 3" key="1">
    <citation type="journal article" date="2014" name="Int. J. Syst. Evol. Microbiol.">
        <title>Complete genome sequence of Corynebacterium casei LMG S-19264T (=DSM 44701T), isolated from a smear-ripened cheese.</title>
        <authorList>
            <consortium name="US DOE Joint Genome Institute (JGI-PGF)"/>
            <person name="Walter F."/>
            <person name="Albersmeier A."/>
            <person name="Kalinowski J."/>
            <person name="Ruckert C."/>
        </authorList>
    </citation>
    <scope>NUCLEOTIDE SEQUENCE [LARGE SCALE GENOMIC DNA]</scope>
    <source>
        <strain evidence="2 3">CGMCC 1.12976</strain>
    </source>
</reference>
<feature type="compositionally biased region" description="Low complexity" evidence="1">
    <location>
        <begin position="531"/>
        <end position="548"/>
    </location>
</feature>
<dbReference type="AlphaFoldDB" id="A0A917EWC3"/>
<dbReference type="Gene3D" id="3.50.50.60">
    <property type="entry name" value="FAD/NAD(P)-binding domain"/>
    <property type="match status" value="2"/>
</dbReference>
<sequence length="556" mass="60567">MSADTAGPTVAGATAAESAAESTTKHAKVVIVGGGFSGIGLAHSLLKNKFTDFVILERSTDVGGVWQLNTYPGCTCDVPSNLYSLSFAPNPDWSSTYSPQPEIRAYLQNTIDRFGLRSRLHTGVDVTEARWDEGAQLWQLQTSEGSYTAQVLVSAVGPLTEPKLPDVPGIELFEGKLMHSARWDNDYDLTGKRVASIGTGASAIQYVPRIADQVGELLVFQRSAPWIMPHDKRPTTPEEREKFRSRPMTQKIDRAKVYVSKEVLLLGFAKRPKLMRFVEGLSSKHLASQVSDPVLRQALTPDFTIGCKRIVPSNEWYPALQKPNVTLVPKALREIRAHSVVDADGTEHEVDTIIFGTGFHVTDIPFADRVYGRDGVLMNEVWQGSPRAYLGASVPGFPNFFMFLGPNTGLGHSSMIYMIESQVTHITNAIRALDTTGSTSIEVDSAVHDAYNRDIDRKMATTVWEVGGCTTFYQDATGRNATIYPDWTFRFRREAKKWRKDAYHLATVPVAAGVGAGVGSTDRGRVDARGSAAGADAAAAGAGAGRRLSAVERSAR</sequence>
<dbReference type="PANTHER" id="PTHR42877:SF4">
    <property type="entry name" value="FAD_NAD(P)-BINDING DOMAIN-CONTAINING PROTEIN-RELATED"/>
    <property type="match status" value="1"/>
</dbReference>
<feature type="region of interest" description="Disordered" evidence="1">
    <location>
        <begin position="531"/>
        <end position="556"/>
    </location>
</feature>
<comment type="caution">
    <text evidence="2">The sequence shown here is derived from an EMBL/GenBank/DDBJ whole genome shotgun (WGS) entry which is preliminary data.</text>
</comment>
<gene>
    <name evidence="2" type="ORF">GCM10011399_13740</name>
</gene>
<dbReference type="GO" id="GO:0004497">
    <property type="term" value="F:monooxygenase activity"/>
    <property type="evidence" value="ECO:0007669"/>
    <property type="project" value="UniProtKB-KW"/>
</dbReference>
<keyword evidence="3" id="KW-1185">Reference proteome</keyword>
<evidence type="ECO:0000313" key="3">
    <source>
        <dbReference type="Proteomes" id="UP000598775"/>
    </source>
</evidence>